<feature type="domain" description="DUF4350" evidence="1">
    <location>
        <begin position="48"/>
        <end position="207"/>
    </location>
</feature>
<dbReference type="InterPro" id="IPR025646">
    <property type="entry name" value="DUF4350"/>
</dbReference>
<reference evidence="3" key="1">
    <citation type="journal article" date="2019" name="Int. J. Syst. Evol. Microbiol.">
        <title>The Global Catalogue of Microorganisms (GCM) 10K type strain sequencing project: providing services to taxonomists for standard genome sequencing and annotation.</title>
        <authorList>
            <consortium name="The Broad Institute Genomics Platform"/>
            <consortium name="The Broad Institute Genome Sequencing Center for Infectious Disease"/>
            <person name="Wu L."/>
            <person name="Ma J."/>
        </authorList>
    </citation>
    <scope>NUCLEOTIDE SEQUENCE [LARGE SCALE GENOMIC DNA]</scope>
    <source>
        <strain evidence="3">ICMP 6774ER</strain>
    </source>
</reference>
<comment type="caution">
    <text evidence="2">The sequence shown here is derived from an EMBL/GenBank/DDBJ whole genome shotgun (WGS) entry which is preliminary data.</text>
</comment>
<accession>A0ABW4SQ85</accession>
<dbReference type="Pfam" id="PF14258">
    <property type="entry name" value="DUF4350"/>
    <property type="match status" value="1"/>
</dbReference>
<evidence type="ECO:0000313" key="3">
    <source>
        <dbReference type="Proteomes" id="UP001597368"/>
    </source>
</evidence>
<organism evidence="2 3">
    <name type="scientific">Nonomuraea mangrovi</name>
    <dbReference type="NCBI Taxonomy" id="2316207"/>
    <lineage>
        <taxon>Bacteria</taxon>
        <taxon>Bacillati</taxon>
        <taxon>Actinomycetota</taxon>
        <taxon>Actinomycetes</taxon>
        <taxon>Streptosporangiales</taxon>
        <taxon>Streptosporangiaceae</taxon>
        <taxon>Nonomuraea</taxon>
    </lineage>
</organism>
<evidence type="ECO:0000259" key="1">
    <source>
        <dbReference type="Pfam" id="PF14258"/>
    </source>
</evidence>
<name>A0ABW4SQ85_9ACTN</name>
<dbReference type="RefSeq" id="WP_379571261.1">
    <property type="nucleotide sequence ID" value="NZ_JBHUFV010000015.1"/>
</dbReference>
<dbReference type="Proteomes" id="UP001597368">
    <property type="component" value="Unassembled WGS sequence"/>
</dbReference>
<dbReference type="EMBL" id="JBHUFV010000015">
    <property type="protein sequence ID" value="MFD1931702.1"/>
    <property type="molecule type" value="Genomic_DNA"/>
</dbReference>
<protein>
    <submittedName>
        <fullName evidence="2">DUF4350 domain-containing protein</fullName>
    </submittedName>
</protein>
<keyword evidence="3" id="KW-1185">Reference proteome</keyword>
<proteinExistence type="predicted"/>
<sequence>MSVSTSPTTAGLWRRARAGVLVGLLVVATAVIGALISGDAGPGRYLDPDDTSLRGSKALAQLLRAQGVRVDRVDSVTAAETLAREGDRLLLVGAPWNGGYAEAERLAALPGDRVVVGSQPYFDVLAPDIVAEGTLRLRSREPGCDLPAARAAGSAYLGALLFEAGGTSCYDGSLMVSGTVTAVGSGDFMTNQRLAEDGNAALALHLLSTRKAVTWLVPAPVPPGGDSVAGPGGKSIQELLPASIPWAVAMAAVAVALAAFWQGRRLGPVVAERLPVVVRAAETVEGRGRLYNARRARAQAAEALRGGALDRLVPRLGLGSGAGANEVVAALAVRTGQDPGWLGAALYGPPPAADAELVALAGYLDEIERLVREH</sequence>
<evidence type="ECO:0000313" key="2">
    <source>
        <dbReference type="EMBL" id="MFD1931702.1"/>
    </source>
</evidence>
<gene>
    <name evidence="2" type="ORF">ACFSKW_09445</name>
</gene>